<dbReference type="InterPro" id="IPR029068">
    <property type="entry name" value="Glyas_Bleomycin-R_OHBP_Dase"/>
</dbReference>
<keyword evidence="4" id="KW-1185">Reference proteome</keyword>
<gene>
    <name evidence="3" type="ORF">GCM10011340_27330</name>
</gene>
<evidence type="ECO:0000313" key="4">
    <source>
        <dbReference type="Proteomes" id="UP000658258"/>
    </source>
</evidence>
<evidence type="ECO:0000259" key="2">
    <source>
        <dbReference type="PROSITE" id="PS51819"/>
    </source>
</evidence>
<protein>
    <recommendedName>
        <fullName evidence="2">VOC domain-containing protein</fullName>
    </recommendedName>
</protein>
<proteinExistence type="predicted"/>
<dbReference type="InterPro" id="IPR052164">
    <property type="entry name" value="Anthracycline_SecMetBiosynth"/>
</dbReference>
<dbReference type="PANTHER" id="PTHR33993">
    <property type="entry name" value="GLYOXALASE-RELATED"/>
    <property type="match status" value="1"/>
</dbReference>
<keyword evidence="1" id="KW-0812">Transmembrane</keyword>
<feature type="domain" description="VOC" evidence="2">
    <location>
        <begin position="42"/>
        <end position="160"/>
    </location>
</feature>
<dbReference type="InterPro" id="IPR004360">
    <property type="entry name" value="Glyas_Fos-R_dOase_dom"/>
</dbReference>
<keyword evidence="1" id="KW-0472">Membrane</keyword>
<dbReference type="EMBL" id="BNAG01000004">
    <property type="protein sequence ID" value="GHE70204.1"/>
    <property type="molecule type" value="Genomic_DNA"/>
</dbReference>
<keyword evidence="1" id="KW-1133">Transmembrane helix</keyword>
<dbReference type="SUPFAM" id="SSF54593">
    <property type="entry name" value="Glyoxalase/Bleomycin resistance protein/Dihydroxybiphenyl dioxygenase"/>
    <property type="match status" value="1"/>
</dbReference>
<dbReference type="PANTHER" id="PTHR33993:SF2">
    <property type="entry name" value="VOC DOMAIN-CONTAINING PROTEIN"/>
    <property type="match status" value="1"/>
</dbReference>
<sequence>MKYRTLSSAILLVLGSIIIYYAENRLNSNQIIHPQNKPAMQKFVSIVEIPATDISRAVKFYQSILDIQIESIEMQGTEMGIFPANGQSASVVITKGEGYEPSATGVLVYLNGGEDLEPVLKKIEKSGGQILLAKTLIDEENGYFALFLDTEGNKMGLHSMN</sequence>
<name>A0ABQ3I770_9BACT</name>
<dbReference type="CDD" id="cd07247">
    <property type="entry name" value="SgaA_N_like"/>
    <property type="match status" value="1"/>
</dbReference>
<dbReference type="Gene3D" id="3.10.180.10">
    <property type="entry name" value="2,3-Dihydroxybiphenyl 1,2-Dioxygenase, domain 1"/>
    <property type="match status" value="1"/>
</dbReference>
<dbReference type="RefSeq" id="WP_229838694.1">
    <property type="nucleotide sequence ID" value="NZ_BNAG01000004.1"/>
</dbReference>
<feature type="transmembrane region" description="Helical" evidence="1">
    <location>
        <begin position="6"/>
        <end position="22"/>
    </location>
</feature>
<dbReference type="InterPro" id="IPR037523">
    <property type="entry name" value="VOC_core"/>
</dbReference>
<comment type="caution">
    <text evidence="3">The sequence shown here is derived from an EMBL/GenBank/DDBJ whole genome shotgun (WGS) entry which is preliminary data.</text>
</comment>
<dbReference type="PROSITE" id="PS51819">
    <property type="entry name" value="VOC"/>
    <property type="match status" value="1"/>
</dbReference>
<dbReference type="Pfam" id="PF00903">
    <property type="entry name" value="Glyoxalase"/>
    <property type="match status" value="1"/>
</dbReference>
<organism evidence="3 4">
    <name type="scientific">Roseivirga thermotolerans</name>
    <dbReference type="NCBI Taxonomy" id="1758176"/>
    <lineage>
        <taxon>Bacteria</taxon>
        <taxon>Pseudomonadati</taxon>
        <taxon>Bacteroidota</taxon>
        <taxon>Cytophagia</taxon>
        <taxon>Cytophagales</taxon>
        <taxon>Roseivirgaceae</taxon>
        <taxon>Roseivirga</taxon>
    </lineage>
</organism>
<evidence type="ECO:0000313" key="3">
    <source>
        <dbReference type="EMBL" id="GHE70204.1"/>
    </source>
</evidence>
<reference evidence="4" key="1">
    <citation type="journal article" date="2019" name="Int. J. Syst. Evol. Microbiol.">
        <title>The Global Catalogue of Microorganisms (GCM) 10K type strain sequencing project: providing services to taxonomists for standard genome sequencing and annotation.</title>
        <authorList>
            <consortium name="The Broad Institute Genomics Platform"/>
            <consortium name="The Broad Institute Genome Sequencing Center for Infectious Disease"/>
            <person name="Wu L."/>
            <person name="Ma J."/>
        </authorList>
    </citation>
    <scope>NUCLEOTIDE SEQUENCE [LARGE SCALE GENOMIC DNA]</scope>
    <source>
        <strain evidence="4">CGMCC 1.15111</strain>
    </source>
</reference>
<accession>A0ABQ3I770</accession>
<evidence type="ECO:0000256" key="1">
    <source>
        <dbReference type="SAM" id="Phobius"/>
    </source>
</evidence>
<dbReference type="Proteomes" id="UP000658258">
    <property type="component" value="Unassembled WGS sequence"/>
</dbReference>